<dbReference type="EMBL" id="JANJQO010000597">
    <property type="protein sequence ID" value="KAJ2976324.1"/>
    <property type="molecule type" value="Genomic_DNA"/>
</dbReference>
<reference evidence="1" key="1">
    <citation type="submission" date="2022-08" db="EMBL/GenBank/DDBJ databases">
        <title>Genome Sequence of Lecanicillium fungicola.</title>
        <authorList>
            <person name="Buettner E."/>
        </authorList>
    </citation>
    <scope>NUCLEOTIDE SEQUENCE</scope>
    <source>
        <strain evidence="1">Babe33</strain>
    </source>
</reference>
<sequence>MRFVPSILLAAAYAATSVTAAAAVEVEPGLFMQSFADGEIEVDPNVTIGDAIEDGSSTGLTKRGHEQCWGNQLTTTQNQEAYEDDCENLIAAMAASTRVELIQPQTTIIYRTTSFRCKIIVRNESTCTIQAVGLRTSAAAARDTLNQCPSLDECSGWGYINNINTLAYILEPFSVAPPAYSPRC</sequence>
<proteinExistence type="predicted"/>
<evidence type="ECO:0000313" key="1">
    <source>
        <dbReference type="EMBL" id="KAJ2976324.1"/>
    </source>
</evidence>
<protein>
    <submittedName>
        <fullName evidence="1">Uncharacterized protein</fullName>
    </submittedName>
</protein>
<evidence type="ECO:0000313" key="2">
    <source>
        <dbReference type="Proteomes" id="UP001143910"/>
    </source>
</evidence>
<name>A0ACC1NBN5_9HYPO</name>
<accession>A0ACC1NBN5</accession>
<keyword evidence="2" id="KW-1185">Reference proteome</keyword>
<dbReference type="Proteomes" id="UP001143910">
    <property type="component" value="Unassembled WGS sequence"/>
</dbReference>
<gene>
    <name evidence="1" type="ORF">NQ176_g5021</name>
</gene>
<comment type="caution">
    <text evidence="1">The sequence shown here is derived from an EMBL/GenBank/DDBJ whole genome shotgun (WGS) entry which is preliminary data.</text>
</comment>
<organism evidence="1 2">
    <name type="scientific">Zarea fungicola</name>
    <dbReference type="NCBI Taxonomy" id="93591"/>
    <lineage>
        <taxon>Eukaryota</taxon>
        <taxon>Fungi</taxon>
        <taxon>Dikarya</taxon>
        <taxon>Ascomycota</taxon>
        <taxon>Pezizomycotina</taxon>
        <taxon>Sordariomycetes</taxon>
        <taxon>Hypocreomycetidae</taxon>
        <taxon>Hypocreales</taxon>
        <taxon>Cordycipitaceae</taxon>
        <taxon>Zarea</taxon>
    </lineage>
</organism>